<feature type="transmembrane region" description="Helical" evidence="1">
    <location>
        <begin position="73"/>
        <end position="92"/>
    </location>
</feature>
<keyword evidence="1" id="KW-0472">Membrane</keyword>
<dbReference type="EMBL" id="JAOEEO010000002">
    <property type="protein sequence ID" value="MDH0564126.1"/>
    <property type="molecule type" value="Genomic_DNA"/>
</dbReference>
<dbReference type="AlphaFoldDB" id="A0AA42IEX7"/>
<proteinExistence type="predicted"/>
<dbReference type="RefSeq" id="WP_199949086.1">
    <property type="nucleotide sequence ID" value="NZ_CP180027.1"/>
</dbReference>
<comment type="caution">
    <text evidence="2">The sequence shown here is derived from an EMBL/GenBank/DDBJ whole genome shotgun (WGS) entry which is preliminary data.</text>
</comment>
<evidence type="ECO:0000313" key="2">
    <source>
        <dbReference type="EMBL" id="MDH0564126.1"/>
    </source>
</evidence>
<gene>
    <name evidence="2" type="ORF">N7644_10580</name>
</gene>
<protein>
    <submittedName>
        <fullName evidence="2">Uncharacterized protein</fullName>
    </submittedName>
</protein>
<evidence type="ECO:0000256" key="1">
    <source>
        <dbReference type="SAM" id="Phobius"/>
    </source>
</evidence>
<organism evidence="2 3">
    <name type="scientific">Acinetobacter courvalinii</name>
    <dbReference type="NCBI Taxonomy" id="280147"/>
    <lineage>
        <taxon>Bacteria</taxon>
        <taxon>Pseudomonadati</taxon>
        <taxon>Pseudomonadota</taxon>
        <taxon>Gammaproteobacteria</taxon>
        <taxon>Moraxellales</taxon>
        <taxon>Moraxellaceae</taxon>
        <taxon>Acinetobacter</taxon>
    </lineage>
</organism>
<feature type="transmembrane region" description="Helical" evidence="1">
    <location>
        <begin position="20"/>
        <end position="41"/>
    </location>
</feature>
<keyword evidence="1" id="KW-1133">Transmembrane helix</keyword>
<dbReference type="Proteomes" id="UP001159329">
    <property type="component" value="Unassembled WGS sequence"/>
</dbReference>
<reference evidence="2" key="1">
    <citation type="submission" date="2022-09" db="EMBL/GenBank/DDBJ databases">
        <title>Intensive care unit water sources are persistently colonized with multi-drug resistant bacteria and are the site of extensive horizontal gene transfer of antibiotic resistance genes.</title>
        <authorList>
            <person name="Diorio-Toth L."/>
        </authorList>
    </citation>
    <scope>NUCLEOTIDE SEQUENCE</scope>
    <source>
        <strain evidence="2">GD04005</strain>
    </source>
</reference>
<name>A0AA42IEX7_9GAMM</name>
<keyword evidence="1" id="KW-0812">Transmembrane</keyword>
<accession>A0AA42IEX7</accession>
<feature type="transmembrane region" description="Helical" evidence="1">
    <location>
        <begin position="113"/>
        <end position="130"/>
    </location>
</feature>
<evidence type="ECO:0000313" key="3">
    <source>
        <dbReference type="Proteomes" id="UP001159329"/>
    </source>
</evidence>
<feature type="transmembrane region" description="Helical" evidence="1">
    <location>
        <begin position="203"/>
        <end position="221"/>
    </location>
</feature>
<feature type="transmembrane region" description="Helical" evidence="1">
    <location>
        <begin position="136"/>
        <end position="154"/>
    </location>
</feature>
<sequence length="317" mass="36329">MNDLTTRFLNNFSQWHEVGLTTIKAIISIGILCLVAYLLTIGYIPSEISFGDTLIFLLIFVACSIVYAGLSMVLFFFGISLMPMVYLILGTVDKYLPQHTRIGKKLPFPKISILTLIASLYLLYTIRGLLLLHWKISFYVALTSAFISLFYYAFYINRQKIKEFGNKFENLKDIIDDPDASENLKTFARAKLKRLETHIKDSIQISFFLILIPLVPMFFIGDIGKVFLDFTMQKTGVSIEKATLYIKAPYANLIDLPKTTTPELSEHQTFIFKNVKVLFQGIGKNTLIAYKVKKVEKQIVIPNEYITIERVRKVDEN</sequence>